<dbReference type="OrthoDB" id="5198105at2"/>
<dbReference type="Proteomes" id="UP000184292">
    <property type="component" value="Unassembled WGS sequence"/>
</dbReference>
<dbReference type="PROSITE" id="PS51257">
    <property type="entry name" value="PROKAR_LIPOPROTEIN"/>
    <property type="match status" value="1"/>
</dbReference>
<evidence type="ECO:0000313" key="2">
    <source>
        <dbReference type="EMBL" id="SHI81545.1"/>
    </source>
</evidence>
<dbReference type="RefSeq" id="WP_073328918.1">
    <property type="nucleotide sequence ID" value="NZ_FQYO01000003.1"/>
</dbReference>
<evidence type="ECO:0000256" key="1">
    <source>
        <dbReference type="SAM" id="Phobius"/>
    </source>
</evidence>
<accession>A0A1M6E7Y1</accession>
<feature type="transmembrane region" description="Helical" evidence="1">
    <location>
        <begin position="131"/>
        <end position="155"/>
    </location>
</feature>
<keyword evidence="1" id="KW-1133">Transmembrane helix</keyword>
<reference evidence="2 3" key="1">
    <citation type="submission" date="2016-11" db="EMBL/GenBank/DDBJ databases">
        <authorList>
            <person name="Jaros S."/>
            <person name="Januszkiewicz K."/>
            <person name="Wedrychowicz H."/>
        </authorList>
    </citation>
    <scope>NUCLEOTIDE SEQUENCE [LARGE SCALE GENOMIC DNA]</scope>
    <source>
        <strain evidence="2 3">DSM 100565</strain>
    </source>
</reference>
<protein>
    <submittedName>
        <fullName evidence="2">Uncharacterized protein</fullName>
    </submittedName>
</protein>
<sequence>MRALILAAGLAALGCFLVLVWVTVTGLMPDAGGLRPFDLRPLGYDLATATAYLQALSEEGRATFRTTLATWDTAFPVALTAFLALLCLRRGGRLGWLGALVALVYGGVDLAENAAVLRLVEGPVPPDPLTVTGASVLTMAKFAALLLACLIYLLARGTRR</sequence>
<keyword evidence="1" id="KW-0472">Membrane</keyword>
<keyword evidence="3" id="KW-1185">Reference proteome</keyword>
<gene>
    <name evidence="2" type="ORF">SAMN05444417_1858</name>
</gene>
<evidence type="ECO:0000313" key="3">
    <source>
        <dbReference type="Proteomes" id="UP000184292"/>
    </source>
</evidence>
<dbReference type="EMBL" id="FQYO01000003">
    <property type="protein sequence ID" value="SHI81545.1"/>
    <property type="molecule type" value="Genomic_DNA"/>
</dbReference>
<organism evidence="2 3">
    <name type="scientific">Wenxinia saemankumensis</name>
    <dbReference type="NCBI Taxonomy" id="1447782"/>
    <lineage>
        <taxon>Bacteria</taxon>
        <taxon>Pseudomonadati</taxon>
        <taxon>Pseudomonadota</taxon>
        <taxon>Alphaproteobacteria</taxon>
        <taxon>Rhodobacterales</taxon>
        <taxon>Roseobacteraceae</taxon>
        <taxon>Wenxinia</taxon>
    </lineage>
</organism>
<proteinExistence type="predicted"/>
<feature type="transmembrane region" description="Helical" evidence="1">
    <location>
        <begin position="68"/>
        <end position="87"/>
    </location>
</feature>
<dbReference type="AlphaFoldDB" id="A0A1M6E7Y1"/>
<dbReference type="STRING" id="1447782.SAMN05444417_1858"/>
<name>A0A1M6E7Y1_9RHOB</name>
<keyword evidence="1" id="KW-0812">Transmembrane</keyword>
<feature type="transmembrane region" description="Helical" evidence="1">
    <location>
        <begin position="94"/>
        <end position="111"/>
    </location>
</feature>